<name>A0A0A9BUZ8_ARUDO</name>
<keyword evidence="3" id="KW-0732">Signal</keyword>
<proteinExistence type="inferred from homology"/>
<dbReference type="AlphaFoldDB" id="A0A0A9BUZ8"/>
<keyword evidence="4" id="KW-1015">Disulfide bond</keyword>
<reference evidence="5" key="2">
    <citation type="journal article" date="2015" name="Data Brief">
        <title>Shoot transcriptome of the giant reed, Arundo donax.</title>
        <authorList>
            <person name="Barrero R.A."/>
            <person name="Guerrero F.D."/>
            <person name="Moolhuijzen P."/>
            <person name="Goolsby J.A."/>
            <person name="Tidwell J."/>
            <person name="Bellgard S.E."/>
            <person name="Bellgard M.I."/>
        </authorList>
    </citation>
    <scope>NUCLEOTIDE SEQUENCE</scope>
    <source>
        <tissue evidence="5">Shoot tissue taken approximately 20 cm above the soil surface</tissue>
    </source>
</reference>
<dbReference type="GO" id="GO:0005179">
    <property type="term" value="F:hormone activity"/>
    <property type="evidence" value="ECO:0007669"/>
    <property type="project" value="UniProtKB-KW"/>
</dbReference>
<reference evidence="5" key="1">
    <citation type="submission" date="2014-09" db="EMBL/GenBank/DDBJ databases">
        <authorList>
            <person name="Magalhaes I.L.F."/>
            <person name="Oliveira U."/>
            <person name="Santos F.R."/>
            <person name="Vidigal T.H.D.A."/>
            <person name="Brescovit A.D."/>
            <person name="Santos A.J."/>
        </authorList>
    </citation>
    <scope>NUCLEOTIDE SEQUENCE</scope>
    <source>
        <tissue evidence="5">Shoot tissue taken approximately 20 cm above the soil surface</tissue>
    </source>
</reference>
<sequence length="122" mass="12709">MAKVHALPLNAAAVAVMSMCVVVVATTLAVPVRGNGGAAAGVVPLMAVACVPNQLRVEDQELPEMDSETHRRVMLTVQGAPHLGYGALDPNKAACKPVCAAKPGEPYVPEPRPCSKIYRCPP</sequence>
<evidence type="ECO:0000256" key="1">
    <source>
        <dbReference type="ARBA" id="ARBA00009178"/>
    </source>
</evidence>
<protein>
    <submittedName>
        <fullName evidence="5">Uncharacterized protein</fullName>
    </submittedName>
</protein>
<accession>A0A0A9BUZ8</accession>
<keyword evidence="2" id="KW-0372">Hormone</keyword>
<comment type="similarity">
    <text evidence="1">Belongs to the plant rapid alkalinization factor (RALF) family.</text>
</comment>
<dbReference type="PANTHER" id="PTHR34998:SF9">
    <property type="entry name" value="OS04G0357400 PROTEIN"/>
    <property type="match status" value="1"/>
</dbReference>
<dbReference type="PANTHER" id="PTHR34998">
    <property type="entry name" value="OS04G0357400 PROTEIN-RELATED"/>
    <property type="match status" value="1"/>
</dbReference>
<dbReference type="Pfam" id="PF05498">
    <property type="entry name" value="RALF"/>
    <property type="match status" value="1"/>
</dbReference>
<evidence type="ECO:0000256" key="4">
    <source>
        <dbReference type="ARBA" id="ARBA00023157"/>
    </source>
</evidence>
<evidence type="ECO:0000256" key="3">
    <source>
        <dbReference type="ARBA" id="ARBA00022729"/>
    </source>
</evidence>
<dbReference type="EMBL" id="GBRH01232895">
    <property type="protein sequence ID" value="JAD65000.1"/>
    <property type="molecule type" value="Transcribed_RNA"/>
</dbReference>
<evidence type="ECO:0000256" key="2">
    <source>
        <dbReference type="ARBA" id="ARBA00022702"/>
    </source>
</evidence>
<dbReference type="InterPro" id="IPR008801">
    <property type="entry name" value="RALF"/>
</dbReference>
<organism evidence="5">
    <name type="scientific">Arundo donax</name>
    <name type="common">Giant reed</name>
    <name type="synonym">Donax arundinaceus</name>
    <dbReference type="NCBI Taxonomy" id="35708"/>
    <lineage>
        <taxon>Eukaryota</taxon>
        <taxon>Viridiplantae</taxon>
        <taxon>Streptophyta</taxon>
        <taxon>Embryophyta</taxon>
        <taxon>Tracheophyta</taxon>
        <taxon>Spermatophyta</taxon>
        <taxon>Magnoliopsida</taxon>
        <taxon>Liliopsida</taxon>
        <taxon>Poales</taxon>
        <taxon>Poaceae</taxon>
        <taxon>PACMAD clade</taxon>
        <taxon>Arundinoideae</taxon>
        <taxon>Arundineae</taxon>
        <taxon>Arundo</taxon>
    </lineage>
</organism>
<evidence type="ECO:0000313" key="5">
    <source>
        <dbReference type="EMBL" id="JAD65000.1"/>
    </source>
</evidence>